<name>A0A834VAQ2_SARSC</name>
<evidence type="ECO:0000256" key="3">
    <source>
        <dbReference type="ARBA" id="ARBA00022552"/>
    </source>
</evidence>
<feature type="repeat" description="WD" evidence="8">
    <location>
        <begin position="133"/>
        <end position="159"/>
    </location>
</feature>
<evidence type="ECO:0000256" key="8">
    <source>
        <dbReference type="PROSITE-ProRule" id="PRU00221"/>
    </source>
</evidence>
<comment type="function">
    <text evidence="7">Ribosome biogenesis factor. Involved in nucleolar processing of pre-18S ribosomal RNA. Required for optimal pre-ribosomal RNA transcription by RNA polymerase I. Part of the small subunit (SSU) processome, first precursor of the small eukaryotic ribosomal subunit. During the assembly of the SSU processome in the nucleolus, many ribosome biogenesis factors, an RNA chaperone and ribosomal proteins associate with the nascent pre-rRNA and work in concert to generate RNA folding, modifications, rearrangements and cleavage as well as targeted degradation of pre-ribosomal RNA by the RNA exosome.</text>
</comment>
<dbReference type="OrthoDB" id="431715at2759"/>
<comment type="subcellular location">
    <subcellularLocation>
        <location evidence="1">Nucleus</location>
        <location evidence="1">Nucleolus</location>
    </subcellularLocation>
</comment>
<keyword evidence="12" id="KW-1185">Reference proteome</keyword>
<evidence type="ECO:0000256" key="6">
    <source>
        <dbReference type="ARBA" id="ARBA00023242"/>
    </source>
</evidence>
<dbReference type="PANTHER" id="PTHR19924:SF26">
    <property type="entry name" value="U3 SMALL NUCLEOLAR RNA-ASSOCIATED PROTEIN 15 HOMOLOG"/>
    <property type="match status" value="1"/>
</dbReference>
<evidence type="ECO:0000313" key="12">
    <source>
        <dbReference type="Proteomes" id="UP000070412"/>
    </source>
</evidence>
<dbReference type="GO" id="GO:0005730">
    <property type="term" value="C:nucleolus"/>
    <property type="evidence" value="ECO:0007669"/>
    <property type="project" value="UniProtKB-SubCell"/>
</dbReference>
<dbReference type="AlphaFoldDB" id="A0A834VAQ2"/>
<evidence type="ECO:0000313" key="10">
    <source>
        <dbReference type="EMBL" id="KAF7490557.1"/>
    </source>
</evidence>
<dbReference type="GO" id="GO:0045943">
    <property type="term" value="P:positive regulation of transcription by RNA polymerase I"/>
    <property type="evidence" value="ECO:0007669"/>
    <property type="project" value="TreeGrafter"/>
</dbReference>
<gene>
    <name evidence="10" type="ORF">SSS_3126</name>
</gene>
<sequence>MNIHIRFSKSIICSPKNYIKSYIITDDNLIKNFDPIIGQLKMTSFKSTTISTLPSLIEPLTDSAKFWKNNLQPAKVYKELNSINYIDLNENNELLATSCSKIILYDPMSWEQKRAYFSPNRTSLFCGVFRRQNSNVFATGSGDGMVRLWTHKKSKPIRILGMDDNDPSLKHSAAIHRVEFNKINQIFSCGDDKHIKLWDFTQSTVLSQFGSPDDYIAHKDYIRASCLIENSSLLVLDHMITHPVESLTYRDLLIISSSGSTVQIFDVVAGKCLRKLERFHHKTITAVFNYGSYLLTASIDGHLKIFDVNFNVSASFSYSPSQILSCCYNGMFLAIGTNDGILSVNKVSESQSKKRSDRMKDKSINRDEDISIELFFNNVSKKSNRKKHLDLTDTFVVQNADLKPKEEKHEILLRKFQYSSALTRVMKVYYEDDAQKVVNFMQELIRRNALRSALAGRNIKSLARIIKFLTNFLGDIRFTRILLDVSLMIIDVYSRLISREPKLRILFKELSNRVDNEIECIQKMSEISGQLKFLINTQIK</sequence>
<dbReference type="SMART" id="SM00320">
    <property type="entry name" value="WD40"/>
    <property type="match status" value="5"/>
</dbReference>
<feature type="domain" description="U3 small nucleolar RNA-associated protein 15 C-terminal" evidence="9">
    <location>
        <begin position="393"/>
        <end position="534"/>
    </location>
</feature>
<evidence type="ECO:0000256" key="7">
    <source>
        <dbReference type="ARBA" id="ARBA00045437"/>
    </source>
</evidence>
<dbReference type="GO" id="GO:0006364">
    <property type="term" value="P:rRNA processing"/>
    <property type="evidence" value="ECO:0007669"/>
    <property type="project" value="UniProtKB-KW"/>
</dbReference>
<proteinExistence type="predicted"/>
<dbReference type="Pfam" id="PF00400">
    <property type="entry name" value="WD40"/>
    <property type="match status" value="3"/>
</dbReference>
<dbReference type="SUPFAM" id="SSF50978">
    <property type="entry name" value="WD40 repeat-like"/>
    <property type="match status" value="1"/>
</dbReference>
<evidence type="ECO:0000256" key="5">
    <source>
        <dbReference type="ARBA" id="ARBA00022737"/>
    </source>
</evidence>
<feature type="repeat" description="WD" evidence="8">
    <location>
        <begin position="168"/>
        <end position="208"/>
    </location>
</feature>
<evidence type="ECO:0000256" key="4">
    <source>
        <dbReference type="ARBA" id="ARBA00022574"/>
    </source>
</evidence>
<reference evidence="10" key="2">
    <citation type="submission" date="2020-01" db="EMBL/GenBank/DDBJ databases">
        <authorList>
            <person name="Korhonen P.K.K."/>
            <person name="Guangxu M.G."/>
            <person name="Wang T.W."/>
            <person name="Stroehlein A.J.S."/>
            <person name="Young N.D."/>
            <person name="Ang C.-S.A."/>
            <person name="Fernando D.W.F."/>
            <person name="Lu H.L."/>
            <person name="Taylor S.T."/>
            <person name="Ehtesham M.E.M."/>
            <person name="Najaraj S.H.N."/>
            <person name="Harsha G.H.G."/>
            <person name="Madugundu A.M."/>
            <person name="Renuse S.R."/>
            <person name="Holt D.H."/>
            <person name="Pandey A.P."/>
            <person name="Papenfuss A.P."/>
            <person name="Gasser R.B.G."/>
            <person name="Fischer K.F."/>
        </authorList>
    </citation>
    <scope>NUCLEOTIDE SEQUENCE</scope>
    <source>
        <strain evidence="10">SSS_KF_BRIS2020</strain>
    </source>
</reference>
<dbReference type="Pfam" id="PF09384">
    <property type="entry name" value="UTP15_C"/>
    <property type="match status" value="1"/>
</dbReference>
<evidence type="ECO:0000259" key="9">
    <source>
        <dbReference type="Pfam" id="PF09384"/>
    </source>
</evidence>
<accession>A0A834VAQ2</accession>
<evidence type="ECO:0000313" key="11">
    <source>
        <dbReference type="EnsemblMetazoa" id="KAF7490557.1"/>
    </source>
</evidence>
<dbReference type="InterPro" id="IPR036322">
    <property type="entry name" value="WD40_repeat_dom_sf"/>
</dbReference>
<evidence type="ECO:0000256" key="1">
    <source>
        <dbReference type="ARBA" id="ARBA00004604"/>
    </source>
</evidence>
<keyword evidence="5" id="KW-0677">Repeat</keyword>
<dbReference type="InterPro" id="IPR015943">
    <property type="entry name" value="WD40/YVTN_repeat-like_dom_sf"/>
</dbReference>
<dbReference type="InterPro" id="IPR018983">
    <property type="entry name" value="U3_snoRNA-assocProt_15_C"/>
</dbReference>
<dbReference type="Proteomes" id="UP000070412">
    <property type="component" value="Unassembled WGS sequence"/>
</dbReference>
<dbReference type="PROSITE" id="PS50082">
    <property type="entry name" value="WD_REPEATS_2"/>
    <property type="match status" value="2"/>
</dbReference>
<reference evidence="12" key="1">
    <citation type="journal article" date="2020" name="PLoS Negl. Trop. Dis.">
        <title>High-quality nuclear genome for Sarcoptes scabiei-A critical resource for a neglected parasite.</title>
        <authorList>
            <person name="Korhonen P.K."/>
            <person name="Gasser R.B."/>
            <person name="Ma G."/>
            <person name="Wang T."/>
            <person name="Stroehlein A.J."/>
            <person name="Young N.D."/>
            <person name="Ang C.S."/>
            <person name="Fernando D.D."/>
            <person name="Lu H.C."/>
            <person name="Taylor S."/>
            <person name="Reynolds S.L."/>
            <person name="Mofiz E."/>
            <person name="Najaraj S.H."/>
            <person name="Gowda H."/>
            <person name="Madugundu A."/>
            <person name="Renuse S."/>
            <person name="Holt D."/>
            <person name="Pandey A."/>
            <person name="Papenfuss A.T."/>
            <person name="Fischer K."/>
        </authorList>
    </citation>
    <scope>NUCLEOTIDE SEQUENCE [LARGE SCALE GENOMIC DNA]</scope>
</reference>
<keyword evidence="6" id="KW-0539">Nucleus</keyword>
<keyword evidence="4 8" id="KW-0853">WD repeat</keyword>
<dbReference type="PANTHER" id="PTHR19924">
    <property type="entry name" value="UTP15 U3 SMALL NUCLEOLAR RNA-ASSOCIATED PROTEIN 15 FAMILY MEMBER"/>
    <property type="match status" value="1"/>
</dbReference>
<dbReference type="EMBL" id="WVUK01000062">
    <property type="protein sequence ID" value="KAF7490557.1"/>
    <property type="molecule type" value="Genomic_DNA"/>
</dbReference>
<keyword evidence="3" id="KW-0698">rRNA processing</keyword>
<protein>
    <recommendedName>
        <fullName evidence="2">U3 small nucleolar RNA-associated protein 15 homolog</fullName>
    </recommendedName>
</protein>
<dbReference type="Gene3D" id="2.130.10.10">
    <property type="entry name" value="YVTN repeat-like/Quinoprotein amine dehydrogenase"/>
    <property type="match status" value="2"/>
</dbReference>
<evidence type="ECO:0000256" key="2">
    <source>
        <dbReference type="ARBA" id="ARBA00018260"/>
    </source>
</evidence>
<organism evidence="10">
    <name type="scientific">Sarcoptes scabiei</name>
    <name type="common">Itch mite</name>
    <name type="synonym">Acarus scabiei</name>
    <dbReference type="NCBI Taxonomy" id="52283"/>
    <lineage>
        <taxon>Eukaryota</taxon>
        <taxon>Metazoa</taxon>
        <taxon>Ecdysozoa</taxon>
        <taxon>Arthropoda</taxon>
        <taxon>Chelicerata</taxon>
        <taxon>Arachnida</taxon>
        <taxon>Acari</taxon>
        <taxon>Acariformes</taxon>
        <taxon>Sarcoptiformes</taxon>
        <taxon>Astigmata</taxon>
        <taxon>Psoroptidia</taxon>
        <taxon>Sarcoptoidea</taxon>
        <taxon>Sarcoptidae</taxon>
        <taxon>Sarcoptinae</taxon>
        <taxon>Sarcoptes</taxon>
    </lineage>
</organism>
<dbReference type="EnsemblMetazoa" id="SSS_3126s_mrna">
    <property type="protein sequence ID" value="KAF7490557.1"/>
    <property type="gene ID" value="SSS_3126"/>
</dbReference>
<dbReference type="InterPro" id="IPR001680">
    <property type="entry name" value="WD40_rpt"/>
</dbReference>
<reference evidence="11" key="3">
    <citation type="submission" date="2022-06" db="UniProtKB">
        <authorList>
            <consortium name="EnsemblMetazoa"/>
        </authorList>
    </citation>
    <scope>IDENTIFICATION</scope>
</reference>